<feature type="domain" description="Tyr recombinase" evidence="5">
    <location>
        <begin position="77"/>
        <end position="272"/>
    </location>
</feature>
<dbReference type="SUPFAM" id="SSF56349">
    <property type="entry name" value="DNA breaking-rejoining enzymes"/>
    <property type="match status" value="1"/>
</dbReference>
<dbReference type="Gene3D" id="1.10.150.130">
    <property type="match status" value="1"/>
</dbReference>
<dbReference type="PANTHER" id="PTHR30349">
    <property type="entry name" value="PHAGE INTEGRASE-RELATED"/>
    <property type="match status" value="1"/>
</dbReference>
<dbReference type="AlphaFoldDB" id="A0A7W5C8V1"/>
<dbReference type="PANTHER" id="PTHR30349:SF64">
    <property type="entry name" value="PROPHAGE INTEGRASE INTD-RELATED"/>
    <property type="match status" value="1"/>
</dbReference>
<dbReference type="Pfam" id="PF14659">
    <property type="entry name" value="Phage_int_SAM_3"/>
    <property type="match status" value="1"/>
</dbReference>
<evidence type="ECO:0000256" key="3">
    <source>
        <dbReference type="ARBA" id="ARBA00023125"/>
    </source>
</evidence>
<protein>
    <submittedName>
        <fullName evidence="6">Integrase</fullName>
    </submittedName>
</protein>
<dbReference type="CDD" id="cd01189">
    <property type="entry name" value="INT_ICEBs1_C_like"/>
    <property type="match status" value="1"/>
</dbReference>
<sequence>MIKKHILPKLGDLTLGEISPRNIQNLYNSLFENKQLSGENIQKIHTIVKESLNKAAAWNMITRDPALAVDRPKAEIKEMLYWSDDESHKFLHIAREDRYYSAFHLALSTGMRQGEILGLRWQDVDLVNRTISVRQILNHDGKTFDVGAKTVSGVRAIGIDKTTTLELEKLRRRVMREKMEHRDKYEDNDLVISTQLGTPLSPRNLNRSFYRLIGQAEVTKIRFHDMRHTHVVLLLKMRENNKRIAERLGWSSVKMLDRYAHVTPHMQRETADAFGEMFYNKKSIV</sequence>
<keyword evidence="2" id="KW-0229">DNA integration</keyword>
<proteinExistence type="inferred from homology"/>
<evidence type="ECO:0000256" key="4">
    <source>
        <dbReference type="ARBA" id="ARBA00023172"/>
    </source>
</evidence>
<keyword evidence="4" id="KW-0233">DNA recombination</keyword>
<comment type="caution">
    <text evidence="6">The sequence shown here is derived from an EMBL/GenBank/DDBJ whole genome shotgun (WGS) entry which is preliminary data.</text>
</comment>
<organism evidence="6 7">
    <name type="scientific">Paenibacillus endophyticus</name>
    <dbReference type="NCBI Taxonomy" id="1294268"/>
    <lineage>
        <taxon>Bacteria</taxon>
        <taxon>Bacillati</taxon>
        <taxon>Bacillota</taxon>
        <taxon>Bacilli</taxon>
        <taxon>Bacillales</taxon>
        <taxon>Paenibacillaceae</taxon>
        <taxon>Paenibacillus</taxon>
    </lineage>
</organism>
<keyword evidence="7" id="KW-1185">Reference proteome</keyword>
<evidence type="ECO:0000256" key="1">
    <source>
        <dbReference type="ARBA" id="ARBA00008857"/>
    </source>
</evidence>
<dbReference type="Gene3D" id="1.10.443.10">
    <property type="entry name" value="Intergrase catalytic core"/>
    <property type="match status" value="1"/>
</dbReference>
<dbReference type="InterPro" id="IPR011010">
    <property type="entry name" value="DNA_brk_join_enz"/>
</dbReference>
<dbReference type="InterPro" id="IPR013762">
    <property type="entry name" value="Integrase-like_cat_sf"/>
</dbReference>
<comment type="similarity">
    <text evidence="1">Belongs to the 'phage' integrase family.</text>
</comment>
<evidence type="ECO:0000313" key="7">
    <source>
        <dbReference type="Proteomes" id="UP000518605"/>
    </source>
</evidence>
<dbReference type="InterPro" id="IPR050090">
    <property type="entry name" value="Tyrosine_recombinase_XerCD"/>
</dbReference>
<accession>A0A7W5C8V1</accession>
<name>A0A7W5C8V1_9BACL</name>
<dbReference type="EMBL" id="JACHXW010000005">
    <property type="protein sequence ID" value="MBB3152299.1"/>
    <property type="molecule type" value="Genomic_DNA"/>
</dbReference>
<reference evidence="6 7" key="1">
    <citation type="submission" date="2020-08" db="EMBL/GenBank/DDBJ databases">
        <title>Genomic Encyclopedia of Type Strains, Phase III (KMG-III): the genomes of soil and plant-associated and newly described type strains.</title>
        <authorList>
            <person name="Whitman W."/>
        </authorList>
    </citation>
    <scope>NUCLEOTIDE SEQUENCE [LARGE SCALE GENOMIC DNA]</scope>
    <source>
        <strain evidence="6 7">CECT 8234</strain>
    </source>
</reference>
<dbReference type="Pfam" id="PF00589">
    <property type="entry name" value="Phage_integrase"/>
    <property type="match status" value="1"/>
</dbReference>
<dbReference type="Proteomes" id="UP000518605">
    <property type="component" value="Unassembled WGS sequence"/>
</dbReference>
<evidence type="ECO:0000313" key="6">
    <source>
        <dbReference type="EMBL" id="MBB3152299.1"/>
    </source>
</evidence>
<dbReference type="GO" id="GO:0015074">
    <property type="term" value="P:DNA integration"/>
    <property type="evidence" value="ECO:0007669"/>
    <property type="project" value="UniProtKB-KW"/>
</dbReference>
<dbReference type="GO" id="GO:0006310">
    <property type="term" value="P:DNA recombination"/>
    <property type="evidence" value="ECO:0007669"/>
    <property type="project" value="UniProtKB-KW"/>
</dbReference>
<dbReference type="InterPro" id="IPR002104">
    <property type="entry name" value="Integrase_catalytic"/>
</dbReference>
<evidence type="ECO:0000256" key="2">
    <source>
        <dbReference type="ARBA" id="ARBA00022908"/>
    </source>
</evidence>
<dbReference type="PROSITE" id="PS51898">
    <property type="entry name" value="TYR_RECOMBINASE"/>
    <property type="match status" value="1"/>
</dbReference>
<dbReference type="GO" id="GO:0003677">
    <property type="term" value="F:DNA binding"/>
    <property type="evidence" value="ECO:0007669"/>
    <property type="project" value="UniProtKB-KW"/>
</dbReference>
<dbReference type="InterPro" id="IPR004107">
    <property type="entry name" value="Integrase_SAM-like_N"/>
</dbReference>
<evidence type="ECO:0000259" key="5">
    <source>
        <dbReference type="PROSITE" id="PS51898"/>
    </source>
</evidence>
<gene>
    <name evidence="6" type="ORF">FHS16_002345</name>
</gene>
<keyword evidence="3" id="KW-0238">DNA-binding</keyword>
<dbReference type="InterPro" id="IPR010998">
    <property type="entry name" value="Integrase_recombinase_N"/>
</dbReference>